<dbReference type="NCBIfam" id="TIGR00377">
    <property type="entry name" value="ant_ant_sig"/>
    <property type="match status" value="1"/>
</dbReference>
<keyword evidence="5" id="KW-1185">Reference proteome</keyword>
<evidence type="ECO:0000313" key="4">
    <source>
        <dbReference type="EMBL" id="GAA3606266.1"/>
    </source>
</evidence>
<dbReference type="InterPro" id="IPR003658">
    <property type="entry name" value="Anti-sigma_ant"/>
</dbReference>
<dbReference type="PANTHER" id="PTHR33495:SF2">
    <property type="entry name" value="ANTI-SIGMA FACTOR ANTAGONIST TM_1081-RELATED"/>
    <property type="match status" value="1"/>
</dbReference>
<dbReference type="InterPro" id="IPR036513">
    <property type="entry name" value="STAS_dom_sf"/>
</dbReference>
<dbReference type="SUPFAM" id="SSF52091">
    <property type="entry name" value="SpoIIaa-like"/>
    <property type="match status" value="1"/>
</dbReference>
<dbReference type="EMBL" id="BAABDQ010000041">
    <property type="protein sequence ID" value="GAA3606266.1"/>
    <property type="molecule type" value="Genomic_DNA"/>
</dbReference>
<name>A0ABP6ZFS0_9ACTN</name>
<dbReference type="CDD" id="cd07043">
    <property type="entry name" value="STAS_anti-anti-sigma_factors"/>
    <property type="match status" value="1"/>
</dbReference>
<comment type="caution">
    <text evidence="4">The sequence shown here is derived from an EMBL/GenBank/DDBJ whole genome shotgun (WGS) entry which is preliminary data.</text>
</comment>
<organism evidence="4 5">
    <name type="scientific">Nonomuraea rosea</name>
    <dbReference type="NCBI Taxonomy" id="638574"/>
    <lineage>
        <taxon>Bacteria</taxon>
        <taxon>Bacillati</taxon>
        <taxon>Actinomycetota</taxon>
        <taxon>Actinomycetes</taxon>
        <taxon>Streptosporangiales</taxon>
        <taxon>Streptosporangiaceae</taxon>
        <taxon>Nonomuraea</taxon>
    </lineage>
</organism>
<feature type="domain" description="STAS" evidence="3">
    <location>
        <begin position="32"/>
        <end position="131"/>
    </location>
</feature>
<evidence type="ECO:0000256" key="2">
    <source>
        <dbReference type="RuleBase" id="RU003749"/>
    </source>
</evidence>
<accession>A0ABP6ZFS0</accession>
<evidence type="ECO:0000259" key="3">
    <source>
        <dbReference type="PROSITE" id="PS50801"/>
    </source>
</evidence>
<dbReference type="RefSeq" id="WP_345574621.1">
    <property type="nucleotide sequence ID" value="NZ_BAABDQ010000041.1"/>
</dbReference>
<gene>
    <name evidence="4" type="ORF">GCM10022419_108920</name>
</gene>
<sequence>MPDDCQHPDGKIEDPPQLEVHVQRLPHARPTLLVILSGPLDHTSAAQLTRTLLRLTAVPSPPHLIMDAARLTFCDSSGLSTLVTVCQSLRAGGGQLALADAPASLTQLLTRTGLTAAFELYPSVAAAEAALAE</sequence>
<dbReference type="PANTHER" id="PTHR33495">
    <property type="entry name" value="ANTI-SIGMA FACTOR ANTAGONIST TM_1081-RELATED-RELATED"/>
    <property type="match status" value="1"/>
</dbReference>
<evidence type="ECO:0000256" key="1">
    <source>
        <dbReference type="ARBA" id="ARBA00009013"/>
    </source>
</evidence>
<dbReference type="Proteomes" id="UP001500630">
    <property type="component" value="Unassembled WGS sequence"/>
</dbReference>
<reference evidence="5" key="1">
    <citation type="journal article" date="2019" name="Int. J. Syst. Evol. Microbiol.">
        <title>The Global Catalogue of Microorganisms (GCM) 10K type strain sequencing project: providing services to taxonomists for standard genome sequencing and annotation.</title>
        <authorList>
            <consortium name="The Broad Institute Genomics Platform"/>
            <consortium name="The Broad Institute Genome Sequencing Center for Infectious Disease"/>
            <person name="Wu L."/>
            <person name="Ma J."/>
        </authorList>
    </citation>
    <scope>NUCLEOTIDE SEQUENCE [LARGE SCALE GENOMIC DNA]</scope>
    <source>
        <strain evidence="5">JCM 17326</strain>
    </source>
</reference>
<comment type="similarity">
    <text evidence="1 2">Belongs to the anti-sigma-factor antagonist family.</text>
</comment>
<evidence type="ECO:0000313" key="5">
    <source>
        <dbReference type="Proteomes" id="UP001500630"/>
    </source>
</evidence>
<dbReference type="Pfam" id="PF01740">
    <property type="entry name" value="STAS"/>
    <property type="match status" value="1"/>
</dbReference>
<protein>
    <recommendedName>
        <fullName evidence="2">Anti-sigma factor antagonist</fullName>
    </recommendedName>
</protein>
<dbReference type="PROSITE" id="PS50801">
    <property type="entry name" value="STAS"/>
    <property type="match status" value="1"/>
</dbReference>
<proteinExistence type="inferred from homology"/>
<dbReference type="InterPro" id="IPR002645">
    <property type="entry name" value="STAS_dom"/>
</dbReference>
<dbReference type="Gene3D" id="3.30.750.24">
    <property type="entry name" value="STAS domain"/>
    <property type="match status" value="1"/>
</dbReference>